<organism evidence="2 3">
    <name type="scientific">Secundilactobacillus collinoides DSM 20515 = JCM 1123</name>
    <dbReference type="NCBI Taxonomy" id="1423733"/>
    <lineage>
        <taxon>Bacteria</taxon>
        <taxon>Bacillati</taxon>
        <taxon>Bacillota</taxon>
        <taxon>Bacilli</taxon>
        <taxon>Lactobacillales</taxon>
        <taxon>Lactobacillaceae</taxon>
        <taxon>Secundilactobacillus</taxon>
    </lineage>
</organism>
<dbReference type="Proteomes" id="UP000051845">
    <property type="component" value="Unassembled WGS sequence"/>
</dbReference>
<sequence>MKKIKGIVLAALSLALIVGIFAVAKPAQASTKIPASLRHNWYMNLKSVKDPSFIKFKSTSMDVGDKGFHMKYKIKDLQVTKKKGGWYQIGPKGITNSTYKTKKMKIGHVKRTVLLKNYLGRSHYADVYVIGSKVTLPLANSSYFLG</sequence>
<evidence type="ECO:0000313" key="3">
    <source>
        <dbReference type="Proteomes" id="UP000051845"/>
    </source>
</evidence>
<dbReference type="EMBL" id="AYYR01000032">
    <property type="protein sequence ID" value="KRM76225.1"/>
    <property type="molecule type" value="Genomic_DNA"/>
</dbReference>
<comment type="caution">
    <text evidence="2">The sequence shown here is derived from an EMBL/GenBank/DDBJ whole genome shotgun (WGS) entry which is preliminary data.</text>
</comment>
<gene>
    <name evidence="2" type="ORF">FC82_GL001734</name>
</gene>
<accession>A0A0R2BAL0</accession>
<feature type="chain" id="PRO_5006415271" evidence="1">
    <location>
        <begin position="30"/>
        <end position="146"/>
    </location>
</feature>
<reference evidence="2 3" key="1">
    <citation type="journal article" date="2015" name="Genome Announc.">
        <title>Expanding the biotechnology potential of lactobacilli through comparative genomics of 213 strains and associated genera.</title>
        <authorList>
            <person name="Sun Z."/>
            <person name="Harris H.M."/>
            <person name="McCann A."/>
            <person name="Guo C."/>
            <person name="Argimon S."/>
            <person name="Zhang W."/>
            <person name="Yang X."/>
            <person name="Jeffery I.B."/>
            <person name="Cooney J.C."/>
            <person name="Kagawa T.F."/>
            <person name="Liu W."/>
            <person name="Song Y."/>
            <person name="Salvetti E."/>
            <person name="Wrobel A."/>
            <person name="Rasinkangas P."/>
            <person name="Parkhill J."/>
            <person name="Rea M.C."/>
            <person name="O'Sullivan O."/>
            <person name="Ritari J."/>
            <person name="Douillard F.P."/>
            <person name="Paul Ross R."/>
            <person name="Yang R."/>
            <person name="Briner A.E."/>
            <person name="Felis G.E."/>
            <person name="de Vos W.M."/>
            <person name="Barrangou R."/>
            <person name="Klaenhammer T.R."/>
            <person name="Caufield P.W."/>
            <person name="Cui Y."/>
            <person name="Zhang H."/>
            <person name="O'Toole P.W."/>
        </authorList>
    </citation>
    <scope>NUCLEOTIDE SEQUENCE [LARGE SCALE GENOMIC DNA]</scope>
    <source>
        <strain evidence="2 3">DSM 20515</strain>
    </source>
</reference>
<dbReference type="PATRIC" id="fig|1423733.4.peg.1824"/>
<evidence type="ECO:0000313" key="2">
    <source>
        <dbReference type="EMBL" id="KRM76225.1"/>
    </source>
</evidence>
<name>A0A0R2BAL0_SECCO</name>
<protein>
    <submittedName>
        <fullName evidence="2">Uncharacterized protein</fullName>
    </submittedName>
</protein>
<dbReference type="AlphaFoldDB" id="A0A0R2BAL0"/>
<proteinExistence type="predicted"/>
<keyword evidence="1" id="KW-0732">Signal</keyword>
<feature type="signal peptide" evidence="1">
    <location>
        <begin position="1"/>
        <end position="29"/>
    </location>
</feature>
<evidence type="ECO:0000256" key="1">
    <source>
        <dbReference type="SAM" id="SignalP"/>
    </source>
</evidence>
<dbReference type="RefSeq" id="WP_054760915.1">
    <property type="nucleotide sequence ID" value="NZ_AYYR01000032.1"/>
</dbReference>